<keyword evidence="9 13" id="KW-0472">Membrane</keyword>
<comment type="similarity">
    <text evidence="2">Belongs to the EBP family.</text>
</comment>
<keyword evidence="17" id="KW-1185">Reference proteome</keyword>
<feature type="transmembrane region" description="Helical" evidence="14">
    <location>
        <begin position="30"/>
        <end position="53"/>
    </location>
</feature>
<evidence type="ECO:0000256" key="11">
    <source>
        <dbReference type="ARBA" id="ARBA00023221"/>
    </source>
</evidence>
<evidence type="ECO:0000313" key="16">
    <source>
        <dbReference type="EMBL" id="RKP09483.1"/>
    </source>
</evidence>
<evidence type="ECO:0000256" key="8">
    <source>
        <dbReference type="ARBA" id="ARBA00023098"/>
    </source>
</evidence>
<dbReference type="GO" id="GO:0004769">
    <property type="term" value="F:steroid Delta-isomerase activity"/>
    <property type="evidence" value="ECO:0007669"/>
    <property type="project" value="TreeGrafter"/>
</dbReference>
<dbReference type="GO" id="GO:0005783">
    <property type="term" value="C:endoplasmic reticulum"/>
    <property type="evidence" value="ECO:0007669"/>
    <property type="project" value="TreeGrafter"/>
</dbReference>
<dbReference type="InterPro" id="IPR033118">
    <property type="entry name" value="EXPERA"/>
</dbReference>
<dbReference type="Proteomes" id="UP000271241">
    <property type="component" value="Unassembled WGS sequence"/>
</dbReference>
<evidence type="ECO:0000256" key="14">
    <source>
        <dbReference type="SAM" id="Phobius"/>
    </source>
</evidence>
<feature type="domain" description="EXPERA" evidence="15">
    <location>
        <begin position="69"/>
        <end position="211"/>
    </location>
</feature>
<dbReference type="PANTHER" id="PTHR14207">
    <property type="entry name" value="STEROL ISOMERASE"/>
    <property type="match status" value="1"/>
</dbReference>
<evidence type="ECO:0000256" key="13">
    <source>
        <dbReference type="PROSITE-ProRule" id="PRU01087"/>
    </source>
</evidence>
<evidence type="ECO:0000256" key="10">
    <source>
        <dbReference type="ARBA" id="ARBA00023166"/>
    </source>
</evidence>
<feature type="transmembrane region" description="Helical" evidence="14">
    <location>
        <begin position="188"/>
        <end position="210"/>
    </location>
</feature>
<keyword evidence="10" id="KW-1207">Sterol metabolism</keyword>
<dbReference type="EMBL" id="KZ992511">
    <property type="protein sequence ID" value="RKP09483.1"/>
    <property type="molecule type" value="Genomic_DNA"/>
</dbReference>
<name>A0A4P9XTJ8_9FUNG</name>
<evidence type="ECO:0000256" key="2">
    <source>
        <dbReference type="ARBA" id="ARBA00008337"/>
    </source>
</evidence>
<dbReference type="Pfam" id="PF05241">
    <property type="entry name" value="EBP"/>
    <property type="match status" value="1"/>
</dbReference>
<gene>
    <name evidence="16" type="ORF">THASP1DRAFT_14181</name>
</gene>
<evidence type="ECO:0000256" key="7">
    <source>
        <dbReference type="ARBA" id="ARBA00023011"/>
    </source>
</evidence>
<feature type="transmembrane region" description="Helical" evidence="14">
    <location>
        <begin position="156"/>
        <end position="176"/>
    </location>
</feature>
<proteinExistence type="inferred from homology"/>
<evidence type="ECO:0000256" key="6">
    <source>
        <dbReference type="ARBA" id="ARBA00022989"/>
    </source>
</evidence>
<dbReference type="OrthoDB" id="58557at2759"/>
<protein>
    <submittedName>
        <fullName evidence="16">Emopamil binding protein-domain-containing protein</fullName>
    </submittedName>
</protein>
<accession>A0A4P9XTJ8</accession>
<organism evidence="16 17">
    <name type="scientific">Thamnocephalis sphaerospora</name>
    <dbReference type="NCBI Taxonomy" id="78915"/>
    <lineage>
        <taxon>Eukaryota</taxon>
        <taxon>Fungi</taxon>
        <taxon>Fungi incertae sedis</taxon>
        <taxon>Zoopagomycota</taxon>
        <taxon>Zoopagomycotina</taxon>
        <taxon>Zoopagomycetes</taxon>
        <taxon>Zoopagales</taxon>
        <taxon>Sigmoideomycetaceae</taxon>
        <taxon>Thamnocephalis</taxon>
    </lineage>
</organism>
<keyword evidence="4 13" id="KW-0812">Transmembrane</keyword>
<evidence type="ECO:0000256" key="5">
    <source>
        <dbReference type="ARBA" id="ARBA00022955"/>
    </source>
</evidence>
<evidence type="ECO:0000256" key="3">
    <source>
        <dbReference type="ARBA" id="ARBA00022516"/>
    </source>
</evidence>
<evidence type="ECO:0000256" key="9">
    <source>
        <dbReference type="ARBA" id="ARBA00023136"/>
    </source>
</evidence>
<evidence type="ECO:0000256" key="1">
    <source>
        <dbReference type="ARBA" id="ARBA00004141"/>
    </source>
</evidence>
<keyword evidence="8" id="KW-0443">Lipid metabolism</keyword>
<keyword evidence="12" id="KW-0413">Isomerase</keyword>
<feature type="transmembrane region" description="Helical" evidence="14">
    <location>
        <begin position="74"/>
        <end position="93"/>
    </location>
</feature>
<dbReference type="AlphaFoldDB" id="A0A4P9XTJ8"/>
<dbReference type="GO" id="GO:0000247">
    <property type="term" value="F:C-8 sterol isomerase activity"/>
    <property type="evidence" value="ECO:0007669"/>
    <property type="project" value="TreeGrafter"/>
</dbReference>
<dbReference type="InterPro" id="IPR007905">
    <property type="entry name" value="EBP"/>
</dbReference>
<dbReference type="GO" id="GO:0047750">
    <property type="term" value="F:cholestenol delta-isomerase activity"/>
    <property type="evidence" value="ECO:0007669"/>
    <property type="project" value="InterPro"/>
</dbReference>
<dbReference type="GO" id="GO:0016020">
    <property type="term" value="C:membrane"/>
    <property type="evidence" value="ECO:0007669"/>
    <property type="project" value="UniProtKB-SubCell"/>
</dbReference>
<evidence type="ECO:0000256" key="12">
    <source>
        <dbReference type="ARBA" id="ARBA00023235"/>
    </source>
</evidence>
<keyword evidence="6 13" id="KW-1133">Transmembrane helix</keyword>
<comment type="subcellular location">
    <subcellularLocation>
        <location evidence="1">Membrane</location>
        <topology evidence="1">Multi-pass membrane protein</topology>
    </subcellularLocation>
</comment>
<keyword evidence="11" id="KW-0753">Steroid metabolism</keyword>
<evidence type="ECO:0000313" key="17">
    <source>
        <dbReference type="Proteomes" id="UP000271241"/>
    </source>
</evidence>
<dbReference type="PANTHER" id="PTHR14207:SF0">
    <property type="entry name" value="3-BETA-HYDROXYSTEROID-DELTA(8),DELTA(7)-ISOMERASE"/>
    <property type="match status" value="1"/>
</dbReference>
<keyword evidence="5" id="KW-0752">Steroid biosynthesis</keyword>
<feature type="transmembrane region" description="Helical" evidence="14">
    <location>
        <begin position="124"/>
        <end position="149"/>
    </location>
</feature>
<dbReference type="STRING" id="78915.A0A4P9XTJ8"/>
<sequence>MASTVTESALPNHPYYPRDTLLPHYVPNSYSAIEVVTGFGLPVVLAAVATFVLSGSKRPDSRLRRLSTADRFACAWLIATASIHMFLEGYFVVTNRTIAGDMTFLAQTWKEYAKSDSRYMRSDLFTVCMEGVTAFIEGPVCVLAALAIFKGSPHRHLLQLSVSIGQVYGLVLYYLTEVFAEKSNSDPYWLYYWVYFVAVNFIWAAVPTWIATRAWCAMSAAVAASDERELALRTKKGQ</sequence>
<evidence type="ECO:0000256" key="4">
    <source>
        <dbReference type="ARBA" id="ARBA00022692"/>
    </source>
</evidence>
<keyword evidence="7" id="KW-0756">Sterol biosynthesis</keyword>
<dbReference type="PROSITE" id="PS51751">
    <property type="entry name" value="EXPERA"/>
    <property type="match status" value="1"/>
</dbReference>
<evidence type="ECO:0000259" key="15">
    <source>
        <dbReference type="PROSITE" id="PS51751"/>
    </source>
</evidence>
<keyword evidence="3" id="KW-0444">Lipid biosynthesis</keyword>
<reference evidence="17" key="1">
    <citation type="journal article" date="2018" name="Nat. Microbiol.">
        <title>Leveraging single-cell genomics to expand the fungal tree of life.</title>
        <authorList>
            <person name="Ahrendt S.R."/>
            <person name="Quandt C.A."/>
            <person name="Ciobanu D."/>
            <person name="Clum A."/>
            <person name="Salamov A."/>
            <person name="Andreopoulos B."/>
            <person name="Cheng J.F."/>
            <person name="Woyke T."/>
            <person name="Pelin A."/>
            <person name="Henrissat B."/>
            <person name="Reynolds N.K."/>
            <person name="Benny G.L."/>
            <person name="Smith M.E."/>
            <person name="James T.Y."/>
            <person name="Grigoriev I.V."/>
        </authorList>
    </citation>
    <scope>NUCLEOTIDE SEQUENCE [LARGE SCALE GENOMIC DNA]</scope>
    <source>
        <strain evidence="17">RSA 1356</strain>
    </source>
</reference>
<dbReference type="GO" id="GO:0016126">
    <property type="term" value="P:sterol biosynthetic process"/>
    <property type="evidence" value="ECO:0007669"/>
    <property type="project" value="UniProtKB-KW"/>
</dbReference>